<reference evidence="3 4" key="1">
    <citation type="journal article" date="2022" name="Genome Biol. Evol.">
        <title>Host diet, physiology and behaviors set the stage for Lachnospiraceae cladogenesis.</title>
        <authorList>
            <person name="Vera-Ponce De Leon A."/>
            <person name="Schneider M."/>
            <person name="Jahnes B.C."/>
            <person name="Sadowski V."/>
            <person name="Camuy-Velez L.A."/>
            <person name="Duan J."/>
            <person name="Sabree Z.L."/>
        </authorList>
    </citation>
    <scope>NUCLEOTIDE SEQUENCE [LARGE SCALE GENOMIC DNA]</scope>
    <source>
        <strain evidence="3 4">PAL113</strain>
    </source>
</reference>
<feature type="region of interest" description="Disordered" evidence="2">
    <location>
        <begin position="74"/>
        <end position="102"/>
    </location>
</feature>
<dbReference type="Proteomes" id="UP001523566">
    <property type="component" value="Unassembled WGS sequence"/>
</dbReference>
<evidence type="ECO:0000256" key="1">
    <source>
        <dbReference type="SAM" id="Coils"/>
    </source>
</evidence>
<organism evidence="3 4">
    <name type="scientific">Aequitasia blattaphilus</name>
    <dbReference type="NCBI Taxonomy" id="2949332"/>
    <lineage>
        <taxon>Bacteria</taxon>
        <taxon>Bacillati</taxon>
        <taxon>Bacillota</taxon>
        <taxon>Clostridia</taxon>
        <taxon>Lachnospirales</taxon>
        <taxon>Lachnospiraceae</taxon>
        <taxon>Aequitasia</taxon>
    </lineage>
</organism>
<accession>A0ABT1E5A2</accession>
<evidence type="ECO:0000256" key="2">
    <source>
        <dbReference type="SAM" id="MobiDB-lite"/>
    </source>
</evidence>
<gene>
    <name evidence="3" type="ORF">NK125_01135</name>
</gene>
<keyword evidence="4" id="KW-1185">Reference proteome</keyword>
<evidence type="ECO:0008006" key="5">
    <source>
        <dbReference type="Google" id="ProtNLM"/>
    </source>
</evidence>
<dbReference type="EMBL" id="JAMZFW010000001">
    <property type="protein sequence ID" value="MCP1101015.1"/>
    <property type="molecule type" value="Genomic_DNA"/>
</dbReference>
<dbReference type="RefSeq" id="WP_262064798.1">
    <property type="nucleotide sequence ID" value="NZ_JAMXOD010000001.1"/>
</dbReference>
<name>A0ABT1E5A2_9FIRM</name>
<comment type="caution">
    <text evidence="3">The sequence shown here is derived from an EMBL/GenBank/DDBJ whole genome shotgun (WGS) entry which is preliminary data.</text>
</comment>
<evidence type="ECO:0000313" key="3">
    <source>
        <dbReference type="EMBL" id="MCP1101015.1"/>
    </source>
</evidence>
<protein>
    <recommendedName>
        <fullName evidence="5">Transposase TnpC homeodomain domain-containing protein</fullName>
    </recommendedName>
</protein>
<feature type="coiled-coil region" evidence="1">
    <location>
        <begin position="22"/>
        <end position="49"/>
    </location>
</feature>
<keyword evidence="1" id="KW-0175">Coiled coil</keyword>
<proteinExistence type="predicted"/>
<evidence type="ECO:0000313" key="4">
    <source>
        <dbReference type="Proteomes" id="UP001523566"/>
    </source>
</evidence>
<sequence>MGQKYTAEELNQFSKQELVFLVSSLQGQMETMNENLEKLIEQVRIANQQRFGRHTEKLDTMDGQLSFLTRQSISRRKMPKSRTLRKYYKKSHVRRNKRVREI</sequence>